<keyword evidence="4 8" id="KW-0812">Transmembrane</keyword>
<dbReference type="Proteomes" id="UP000008720">
    <property type="component" value="Chromosome"/>
</dbReference>
<evidence type="ECO:0000313" key="11">
    <source>
        <dbReference type="Proteomes" id="UP000008720"/>
    </source>
</evidence>
<keyword evidence="6 8" id="KW-0472">Membrane</keyword>
<dbReference type="GO" id="GO:0009279">
    <property type="term" value="C:cell outer membrane"/>
    <property type="evidence" value="ECO:0007669"/>
    <property type="project" value="UniProtKB-SubCell"/>
</dbReference>
<dbReference type="SUPFAM" id="SSF56935">
    <property type="entry name" value="Porins"/>
    <property type="match status" value="1"/>
</dbReference>
<dbReference type="PROSITE" id="PS52016">
    <property type="entry name" value="TONB_DEPENDENT_REC_3"/>
    <property type="match status" value="1"/>
</dbReference>
<comment type="subcellular location">
    <subcellularLocation>
        <location evidence="1 8">Cell outer membrane</location>
        <topology evidence="1 8">Multi-pass membrane protein</topology>
    </subcellularLocation>
</comment>
<dbReference type="SUPFAM" id="SSF49464">
    <property type="entry name" value="Carboxypeptidase regulatory domain-like"/>
    <property type="match status" value="1"/>
</dbReference>
<dbReference type="HOGENOM" id="CLU_016599_0_0_10"/>
<evidence type="ECO:0000256" key="4">
    <source>
        <dbReference type="ARBA" id="ARBA00022692"/>
    </source>
</evidence>
<dbReference type="GO" id="GO:0044718">
    <property type="term" value="P:siderophore transmembrane transport"/>
    <property type="evidence" value="ECO:0007669"/>
    <property type="project" value="TreeGrafter"/>
</dbReference>
<protein>
    <submittedName>
        <fullName evidence="10">TonB-dependent receptor plug</fullName>
    </submittedName>
</protein>
<evidence type="ECO:0000259" key="9">
    <source>
        <dbReference type="Pfam" id="PF07715"/>
    </source>
</evidence>
<dbReference type="Gene3D" id="2.60.40.1120">
    <property type="entry name" value="Carboxypeptidase-like, regulatory domain"/>
    <property type="match status" value="1"/>
</dbReference>
<keyword evidence="3 8" id="KW-1134">Transmembrane beta strand</keyword>
<dbReference type="InterPro" id="IPR012910">
    <property type="entry name" value="Plug_dom"/>
</dbReference>
<dbReference type="InterPro" id="IPR039426">
    <property type="entry name" value="TonB-dep_rcpt-like"/>
</dbReference>
<reference evidence="10 11" key="1">
    <citation type="journal article" date="2011" name="Stand. Genomic Sci.">
        <title>Complete genome sequence of Marivirga tractuosa type strain (H-43).</title>
        <authorList>
            <person name="Pagani I."/>
            <person name="Chertkov O."/>
            <person name="Lapidus A."/>
            <person name="Lucas S."/>
            <person name="Del Rio T.G."/>
            <person name="Tice H."/>
            <person name="Copeland A."/>
            <person name="Cheng J.F."/>
            <person name="Nolan M."/>
            <person name="Saunders E."/>
            <person name="Pitluck S."/>
            <person name="Held B."/>
            <person name="Goodwin L."/>
            <person name="Liolios K."/>
            <person name="Ovchinikova G."/>
            <person name="Ivanova N."/>
            <person name="Mavromatis K."/>
            <person name="Pati A."/>
            <person name="Chen A."/>
            <person name="Palaniappan K."/>
            <person name="Land M."/>
            <person name="Hauser L."/>
            <person name="Jeffries C.D."/>
            <person name="Detter J.C."/>
            <person name="Han C."/>
            <person name="Tapia R."/>
            <person name="Ngatchou-Djao O.D."/>
            <person name="Rohde M."/>
            <person name="Goker M."/>
            <person name="Spring S."/>
            <person name="Sikorski J."/>
            <person name="Woyke T."/>
            <person name="Bristow J."/>
            <person name="Eisen J.A."/>
            <person name="Markowitz V."/>
            <person name="Hugenholtz P."/>
            <person name="Klenk H.P."/>
            <person name="Kyrpides N.C."/>
        </authorList>
    </citation>
    <scope>NUCLEOTIDE SEQUENCE [LARGE SCALE GENOMIC DNA]</scope>
    <source>
        <strain evidence="11">ATCC 23168 / DSM 4126 / NBRC 15989 / NCIMB 1408 / VKM B-1430 / H-43</strain>
    </source>
</reference>
<dbReference type="InterPro" id="IPR008969">
    <property type="entry name" value="CarboxyPept-like_regulatory"/>
</dbReference>
<dbReference type="KEGG" id="mtt:Ftrac_1561"/>
<organism evidence="10 11">
    <name type="scientific">Marivirga tractuosa (strain ATCC 23168 / DSM 4126 / NBRC 15989 / NCIMB 1408 / VKM B-1430 / H-43)</name>
    <name type="common">Microscilla tractuosa</name>
    <name type="synonym">Flexibacter tractuosus</name>
    <dbReference type="NCBI Taxonomy" id="643867"/>
    <lineage>
        <taxon>Bacteria</taxon>
        <taxon>Pseudomonadati</taxon>
        <taxon>Bacteroidota</taxon>
        <taxon>Cytophagia</taxon>
        <taxon>Cytophagales</taxon>
        <taxon>Marivirgaceae</taxon>
        <taxon>Marivirga</taxon>
    </lineage>
</organism>
<comment type="similarity">
    <text evidence="8">Belongs to the TonB-dependent receptor family.</text>
</comment>
<evidence type="ECO:0000256" key="6">
    <source>
        <dbReference type="ARBA" id="ARBA00023136"/>
    </source>
</evidence>
<name>E4TPG3_MARTH</name>
<evidence type="ECO:0000256" key="8">
    <source>
        <dbReference type="PROSITE-ProRule" id="PRU01360"/>
    </source>
</evidence>
<dbReference type="InterPro" id="IPR036942">
    <property type="entry name" value="Beta-barrel_TonB_sf"/>
</dbReference>
<evidence type="ECO:0000256" key="1">
    <source>
        <dbReference type="ARBA" id="ARBA00004571"/>
    </source>
</evidence>
<evidence type="ECO:0000313" key="10">
    <source>
        <dbReference type="EMBL" id="ADR21551.1"/>
    </source>
</evidence>
<dbReference type="eggNOG" id="COG4771">
    <property type="taxonomic scope" value="Bacteria"/>
</dbReference>
<dbReference type="AlphaFoldDB" id="E4TPG3"/>
<evidence type="ECO:0000256" key="5">
    <source>
        <dbReference type="ARBA" id="ARBA00022729"/>
    </source>
</evidence>
<evidence type="ECO:0000256" key="7">
    <source>
        <dbReference type="ARBA" id="ARBA00023237"/>
    </source>
</evidence>
<dbReference type="Pfam" id="PF13715">
    <property type="entry name" value="CarbopepD_reg_2"/>
    <property type="match status" value="1"/>
</dbReference>
<accession>E4TPG3</accession>
<proteinExistence type="inferred from homology"/>
<dbReference type="Gene3D" id="2.40.170.20">
    <property type="entry name" value="TonB-dependent receptor, beta-barrel domain"/>
    <property type="match status" value="1"/>
</dbReference>
<feature type="domain" description="TonB-dependent receptor plug" evidence="9">
    <location>
        <begin position="152"/>
        <end position="230"/>
    </location>
</feature>
<dbReference type="PANTHER" id="PTHR30069:SF29">
    <property type="entry name" value="HEMOGLOBIN AND HEMOGLOBIN-HAPTOGLOBIN-BINDING PROTEIN 1-RELATED"/>
    <property type="match status" value="1"/>
</dbReference>
<keyword evidence="2 8" id="KW-0813">Transport</keyword>
<keyword evidence="7 8" id="KW-0998">Cell outer membrane</keyword>
<dbReference type="EMBL" id="CP002349">
    <property type="protein sequence ID" value="ADR21551.1"/>
    <property type="molecule type" value="Genomic_DNA"/>
</dbReference>
<sequence>MYLDSKTVNYQPNSSLMKNCILLLILISFGLHSHAQNRISGYIKDAKTGENLIGANIWQPATKKGTAANNYGFYSLNIPGDTATLEISYVGYATIKKFIELDGDTQLNFELKLSDALSEVVVKGTRPDLELTKMSSMKITSENIKAIPALLGEVDVLKTIQLMPGVQSGSEGSSGIYVRGGGPDQNLILLDGVPVYNASHLFGFFSVFNADAISNVEVIKGGFPARYGGRLSSVIDINMKDGNMKNWQAEGGVGLIASRLSVEGPIKKDKGSIILSGRRTYIDVLARPFIRMATEGADVGYYFYDFNGKANYIISDKDRIYLSAYTGADKFYARYEEEFDDGGSISEYRDEAGIKWGNFTTAARWNHLFSNRLFLNTTATYSKYNFELFNDSYYRYATATTEEEESFYAAYNSGIQDYGLKMDFDYFLNNDHSLKFGVNYIYHIFQPEAFNIEADFSDDFDIPKSKAVYGNEFSLYVEDEFEPFNNLKINAGIHTSAFAVKDELYPSFQPRVSARYLVNKNLSFKASYAEMAQFLHLLTNSGIGLPTDLWVPATDNIKPQFSQQTAIGMSSLLADGKYDFSIEGYYKNMNNLIEYKEGSNFLNVSESWEDKVAVGNGWSYGAEFLIRKKEGKFNGWLGYTLSYNNRQFEELNFGRVFPYKYDRRHDLSLVMNYKVGDDWEISGTWVYGTGNSITLPIAQYPTLNETPELRNEYGYGNTDIYQYSDRNAYRMPAYHRADIGVTWYKDKKWGSSSWTLSAYNLYNRRNPFYIETRTNSIGETSFNQISLFQFIPSITYNFKIRPHEK</sequence>
<dbReference type="InterPro" id="IPR037066">
    <property type="entry name" value="Plug_dom_sf"/>
</dbReference>
<dbReference type="PANTHER" id="PTHR30069">
    <property type="entry name" value="TONB-DEPENDENT OUTER MEMBRANE RECEPTOR"/>
    <property type="match status" value="1"/>
</dbReference>
<evidence type="ECO:0000256" key="2">
    <source>
        <dbReference type="ARBA" id="ARBA00022448"/>
    </source>
</evidence>
<dbReference type="Gene3D" id="2.170.130.10">
    <property type="entry name" value="TonB-dependent receptor, plug domain"/>
    <property type="match status" value="1"/>
</dbReference>
<dbReference type="STRING" id="643867.Ftrac_1561"/>
<keyword evidence="5" id="KW-0732">Signal</keyword>
<dbReference type="GO" id="GO:0015344">
    <property type="term" value="F:siderophore uptake transmembrane transporter activity"/>
    <property type="evidence" value="ECO:0007669"/>
    <property type="project" value="TreeGrafter"/>
</dbReference>
<evidence type="ECO:0000256" key="3">
    <source>
        <dbReference type="ARBA" id="ARBA00022452"/>
    </source>
</evidence>
<keyword evidence="10" id="KW-0675">Receptor</keyword>
<gene>
    <name evidence="10" type="ordered locus">Ftrac_1561</name>
</gene>
<keyword evidence="11" id="KW-1185">Reference proteome</keyword>
<dbReference type="Pfam" id="PF07715">
    <property type="entry name" value="Plug"/>
    <property type="match status" value="1"/>
</dbReference>